<keyword evidence="2" id="KW-1185">Reference proteome</keyword>
<dbReference type="EMBL" id="JAMZIH010005292">
    <property type="protein sequence ID" value="KAJ1675463.1"/>
    <property type="molecule type" value="Genomic_DNA"/>
</dbReference>
<evidence type="ECO:0000313" key="1">
    <source>
        <dbReference type="EMBL" id="KAJ1675463.1"/>
    </source>
</evidence>
<proteinExistence type="predicted"/>
<feature type="non-terminal residue" evidence="1">
    <location>
        <position position="1"/>
    </location>
</feature>
<reference evidence="1" key="1">
    <citation type="submission" date="2022-06" db="EMBL/GenBank/DDBJ databases">
        <title>Phylogenomic reconstructions and comparative analyses of Kickxellomycotina fungi.</title>
        <authorList>
            <person name="Reynolds N.K."/>
            <person name="Stajich J.E."/>
            <person name="Barry K."/>
            <person name="Grigoriev I.V."/>
            <person name="Crous P."/>
            <person name="Smith M.E."/>
        </authorList>
    </citation>
    <scope>NUCLEOTIDE SEQUENCE</scope>
    <source>
        <strain evidence="1">RSA 2271</strain>
    </source>
</reference>
<organism evidence="1 2">
    <name type="scientific">Spiromyces aspiralis</name>
    <dbReference type="NCBI Taxonomy" id="68401"/>
    <lineage>
        <taxon>Eukaryota</taxon>
        <taxon>Fungi</taxon>
        <taxon>Fungi incertae sedis</taxon>
        <taxon>Zoopagomycota</taxon>
        <taxon>Kickxellomycotina</taxon>
        <taxon>Kickxellomycetes</taxon>
        <taxon>Kickxellales</taxon>
        <taxon>Kickxellaceae</taxon>
        <taxon>Spiromyces</taxon>
    </lineage>
</organism>
<dbReference type="Proteomes" id="UP001145114">
    <property type="component" value="Unassembled WGS sequence"/>
</dbReference>
<gene>
    <name evidence="1" type="ORF">EV182_001210</name>
</gene>
<sequence length="117" mass="13198">KNNRGKGRDTGDNLLLERQNDIRLEELASKVTTLHRVTVDIHDNVIGQNAMIDTSTSTFGRFKGMLGTTQRRLKRTINTANTKHMCYMILALVIGFFLLLQIAKYLTSRVSSQDSAE</sequence>
<accession>A0ACC1HFX1</accession>
<evidence type="ECO:0000313" key="2">
    <source>
        <dbReference type="Proteomes" id="UP001145114"/>
    </source>
</evidence>
<comment type="caution">
    <text evidence="1">The sequence shown here is derived from an EMBL/GenBank/DDBJ whole genome shotgun (WGS) entry which is preliminary data.</text>
</comment>
<protein>
    <submittedName>
        <fullName evidence="1">Uncharacterized protein</fullName>
    </submittedName>
</protein>
<name>A0ACC1HFX1_9FUNG</name>